<keyword evidence="5" id="KW-1185">Reference proteome</keyword>
<feature type="transmembrane region" description="Helical" evidence="2">
    <location>
        <begin position="26"/>
        <end position="46"/>
    </location>
</feature>
<reference evidence="4" key="1">
    <citation type="submission" date="2024-09" db="EMBL/GenBank/DDBJ databases">
        <authorList>
            <person name="Sun Q."/>
        </authorList>
    </citation>
    <scope>NUCLEOTIDE SEQUENCE [LARGE SCALE GENOMIC DNA]</scope>
    <source>
        <strain evidence="4">JCM 31273</strain>
    </source>
</reference>
<feature type="transmembrane region" description="Helical" evidence="2">
    <location>
        <begin position="53"/>
        <end position="76"/>
    </location>
</feature>
<dbReference type="AlphaFoldDB" id="A0ABD5MLJ5"/>
<dbReference type="RefSeq" id="WP_222922392.1">
    <property type="nucleotide sequence ID" value="NZ_CP082286.1"/>
</dbReference>
<gene>
    <name evidence="4" type="ORF">ACFFOL_04285</name>
</gene>
<keyword evidence="2" id="KW-1133">Transmembrane helix</keyword>
<sequence>MTTTNYRDAFASFAGAPLDPRTYRSLLYLALAVPLGFGYLIAFSIAGSLSLGLSVTILAPVAVLGTLLLAVAVVWADAKLTAGLLGVEVSPWFPSRDLGIAEFCKRLVFARPTWTGLLYLCWRMVLAVIALVVLTTGLSLASGLLVAPLAYGEFLLIDYRLGVYRVNTMPRALGAAGLGVVVGLLTLYAANLLGRVAAAVTSTLVDDSSVVAAEGNRDLEGDGDAEGDRDAEDDPDAGSDAD</sequence>
<dbReference type="InterPro" id="IPR025828">
    <property type="entry name" value="Put_sensor_dom"/>
</dbReference>
<feature type="domain" description="Putative sensor" evidence="3">
    <location>
        <begin position="28"/>
        <end position="204"/>
    </location>
</feature>
<dbReference type="Proteomes" id="UP001589595">
    <property type="component" value="Unassembled WGS sequence"/>
</dbReference>
<dbReference type="GeneID" id="67209667"/>
<feature type="transmembrane region" description="Helical" evidence="2">
    <location>
        <begin position="124"/>
        <end position="151"/>
    </location>
</feature>
<evidence type="ECO:0000256" key="2">
    <source>
        <dbReference type="SAM" id="Phobius"/>
    </source>
</evidence>
<evidence type="ECO:0000313" key="4">
    <source>
        <dbReference type="EMBL" id="MFB9823405.1"/>
    </source>
</evidence>
<name>A0ABD5MLJ5_9EURY</name>
<protein>
    <submittedName>
        <fullName evidence="4">Sensor domain-containing protein</fullName>
    </submittedName>
</protein>
<keyword evidence="2" id="KW-0812">Transmembrane</keyword>
<feature type="compositionally biased region" description="Acidic residues" evidence="1">
    <location>
        <begin position="221"/>
        <end position="242"/>
    </location>
</feature>
<evidence type="ECO:0000259" key="3">
    <source>
        <dbReference type="Pfam" id="PF13796"/>
    </source>
</evidence>
<proteinExistence type="predicted"/>
<dbReference type="EMBL" id="JBHMAJ010000003">
    <property type="protein sequence ID" value="MFB9823405.1"/>
    <property type="molecule type" value="Genomic_DNA"/>
</dbReference>
<dbReference type="Pfam" id="PF13796">
    <property type="entry name" value="Sensor"/>
    <property type="match status" value="1"/>
</dbReference>
<keyword evidence="2" id="KW-0472">Membrane</keyword>
<accession>A0ABD5MLJ5</accession>
<comment type="caution">
    <text evidence="4">The sequence shown here is derived from an EMBL/GenBank/DDBJ whole genome shotgun (WGS) entry which is preliminary data.</text>
</comment>
<organism evidence="4 5">
    <name type="scientific">Halobaculum roseum</name>
    <dbReference type="NCBI Taxonomy" id="2175149"/>
    <lineage>
        <taxon>Archaea</taxon>
        <taxon>Methanobacteriati</taxon>
        <taxon>Methanobacteriota</taxon>
        <taxon>Stenosarchaea group</taxon>
        <taxon>Halobacteria</taxon>
        <taxon>Halobacteriales</taxon>
        <taxon>Haloferacaceae</taxon>
        <taxon>Halobaculum</taxon>
    </lineage>
</organism>
<evidence type="ECO:0000313" key="5">
    <source>
        <dbReference type="Proteomes" id="UP001589595"/>
    </source>
</evidence>
<feature type="transmembrane region" description="Helical" evidence="2">
    <location>
        <begin position="172"/>
        <end position="190"/>
    </location>
</feature>
<evidence type="ECO:0000256" key="1">
    <source>
        <dbReference type="SAM" id="MobiDB-lite"/>
    </source>
</evidence>
<feature type="region of interest" description="Disordered" evidence="1">
    <location>
        <begin position="214"/>
        <end position="242"/>
    </location>
</feature>